<accession>A0A7S4NGF7</accession>
<protein>
    <submittedName>
        <fullName evidence="2">Uncharacterized protein</fullName>
    </submittedName>
</protein>
<reference evidence="2" key="1">
    <citation type="submission" date="2021-01" db="EMBL/GenBank/DDBJ databases">
        <authorList>
            <person name="Corre E."/>
            <person name="Pelletier E."/>
            <person name="Niang G."/>
            <person name="Scheremetjew M."/>
            <person name="Finn R."/>
            <person name="Kale V."/>
            <person name="Holt S."/>
            <person name="Cochrane G."/>
            <person name="Meng A."/>
            <person name="Brown T."/>
            <person name="Cohen L."/>
        </authorList>
    </citation>
    <scope>NUCLEOTIDE SEQUENCE</scope>
    <source>
        <strain evidence="2">Isolate 1302-5</strain>
    </source>
</reference>
<feature type="region of interest" description="Disordered" evidence="1">
    <location>
        <begin position="1"/>
        <end position="34"/>
    </location>
</feature>
<proteinExistence type="predicted"/>
<sequence length="294" mass="32713">MDSTQSTFRTADGRMPDNTTKMYPDEGHSVSLKRRRKMLRKLKKLSTEALKQSKSGDVLSTVEEGTEEGARGFESVSTNAIHELTTPQVEEVVATHQKTIWESIAERVQCGPCDPLSPCNSIEIHYPEKEEIPALRIPPGKEQTSPSKVETDSKQQTSPSKEETENTSETSESESTASSSEKAQSIITTLKTTCDTSMVSDISEPTYDTSVWSGITEFESQRLPSFSEESVVSEKTIDERIDDIIVLLKSISYHKTVSLDDTLDANTGINNEEDQLLIDDVEIKERCVQYVSSF</sequence>
<feature type="region of interest" description="Disordered" evidence="1">
    <location>
        <begin position="50"/>
        <end position="76"/>
    </location>
</feature>
<gene>
    <name evidence="2" type="ORF">OAUR00152_LOCUS39784</name>
</gene>
<evidence type="ECO:0000313" key="2">
    <source>
        <dbReference type="EMBL" id="CAE2284883.1"/>
    </source>
</evidence>
<organism evidence="2">
    <name type="scientific">Odontella aurita</name>
    <dbReference type="NCBI Taxonomy" id="265563"/>
    <lineage>
        <taxon>Eukaryota</taxon>
        <taxon>Sar</taxon>
        <taxon>Stramenopiles</taxon>
        <taxon>Ochrophyta</taxon>
        <taxon>Bacillariophyta</taxon>
        <taxon>Mediophyceae</taxon>
        <taxon>Biddulphiophycidae</taxon>
        <taxon>Eupodiscales</taxon>
        <taxon>Odontellaceae</taxon>
        <taxon>Odontella</taxon>
    </lineage>
</organism>
<name>A0A7S4NGF7_9STRA</name>
<feature type="region of interest" description="Disordered" evidence="1">
    <location>
        <begin position="131"/>
        <end position="184"/>
    </location>
</feature>
<evidence type="ECO:0000256" key="1">
    <source>
        <dbReference type="SAM" id="MobiDB-lite"/>
    </source>
</evidence>
<feature type="compositionally biased region" description="Low complexity" evidence="1">
    <location>
        <begin position="167"/>
        <end position="181"/>
    </location>
</feature>
<dbReference type="AlphaFoldDB" id="A0A7S4NGF7"/>
<dbReference type="EMBL" id="HBKQ01058191">
    <property type="protein sequence ID" value="CAE2284883.1"/>
    <property type="molecule type" value="Transcribed_RNA"/>
</dbReference>